<comment type="catalytic activity">
    <reaction evidence="5">
        <text>GTP + H2O = GDP + phosphate + H(+)</text>
        <dbReference type="Rhea" id="RHEA:19669"/>
        <dbReference type="ChEBI" id="CHEBI:15377"/>
        <dbReference type="ChEBI" id="CHEBI:15378"/>
        <dbReference type="ChEBI" id="CHEBI:37565"/>
        <dbReference type="ChEBI" id="CHEBI:43474"/>
        <dbReference type="ChEBI" id="CHEBI:58189"/>
    </reaction>
    <physiologicalReaction direction="left-to-right" evidence="5">
        <dbReference type="Rhea" id="RHEA:19670"/>
    </physiologicalReaction>
</comment>
<dbReference type="Proteomes" id="UP001363151">
    <property type="component" value="Unassembled WGS sequence"/>
</dbReference>
<keyword evidence="8" id="KW-0489">Methyltransferase</keyword>
<keyword evidence="3" id="KW-0143">Chaperone</keyword>
<dbReference type="SMART" id="SM00833">
    <property type="entry name" value="CobW_C"/>
    <property type="match status" value="1"/>
</dbReference>
<dbReference type="InterPro" id="IPR027417">
    <property type="entry name" value="P-loop_NTPase"/>
</dbReference>
<evidence type="ECO:0000259" key="7">
    <source>
        <dbReference type="SMART" id="SM00833"/>
    </source>
</evidence>
<gene>
    <name evidence="8" type="ORF">SO694_00045233</name>
</gene>
<dbReference type="CDD" id="cd03112">
    <property type="entry name" value="CobW-like"/>
    <property type="match status" value="1"/>
</dbReference>
<comment type="similarity">
    <text evidence="4">Belongs to the SIMIBI class G3E GTPase family. ZNG1 subfamily.</text>
</comment>
<dbReference type="GO" id="GO:0032259">
    <property type="term" value="P:methylation"/>
    <property type="evidence" value="ECO:0007669"/>
    <property type="project" value="UniProtKB-KW"/>
</dbReference>
<dbReference type="Pfam" id="PF07683">
    <property type="entry name" value="CobW_C"/>
    <property type="match status" value="1"/>
</dbReference>
<organism evidence="8 9">
    <name type="scientific">Aureococcus anophagefferens</name>
    <name type="common">Harmful bloom alga</name>
    <dbReference type="NCBI Taxonomy" id="44056"/>
    <lineage>
        <taxon>Eukaryota</taxon>
        <taxon>Sar</taxon>
        <taxon>Stramenopiles</taxon>
        <taxon>Ochrophyta</taxon>
        <taxon>Pelagophyceae</taxon>
        <taxon>Pelagomonadales</taxon>
        <taxon>Pelagomonadaceae</taxon>
        <taxon>Aureococcus</taxon>
    </lineage>
</organism>
<dbReference type="SUPFAM" id="SSF52540">
    <property type="entry name" value="P-loop containing nucleoside triphosphate hydrolases"/>
    <property type="match status" value="1"/>
</dbReference>
<evidence type="ECO:0000256" key="4">
    <source>
        <dbReference type="ARBA" id="ARBA00034320"/>
    </source>
</evidence>
<dbReference type="InterPro" id="IPR003495">
    <property type="entry name" value="CobW/HypB/UreG_nucleotide-bd"/>
</dbReference>
<evidence type="ECO:0000256" key="2">
    <source>
        <dbReference type="ARBA" id="ARBA00022801"/>
    </source>
</evidence>
<name>A0ABR1G7L9_AURAN</name>
<keyword evidence="2" id="KW-0378">Hydrolase</keyword>
<dbReference type="Pfam" id="PF02492">
    <property type="entry name" value="cobW"/>
    <property type="match status" value="1"/>
</dbReference>
<keyword evidence="8" id="KW-0808">Transferase</keyword>
<reference evidence="8 9" key="1">
    <citation type="submission" date="2024-03" db="EMBL/GenBank/DDBJ databases">
        <title>Aureococcus anophagefferens CCMP1851 and Kratosvirus quantuckense: Draft genome of a second virus-susceptible host strain in the model system.</title>
        <authorList>
            <person name="Chase E."/>
            <person name="Truchon A.R."/>
            <person name="Schepens W."/>
            <person name="Wilhelm S.W."/>
        </authorList>
    </citation>
    <scope>NUCLEOTIDE SEQUENCE [LARGE SCALE GENOMIC DNA]</scope>
    <source>
        <strain evidence="8 9">CCMP1851</strain>
    </source>
</reference>
<evidence type="ECO:0000256" key="3">
    <source>
        <dbReference type="ARBA" id="ARBA00023186"/>
    </source>
</evidence>
<comment type="caution">
    <text evidence="8">The sequence shown here is derived from an EMBL/GenBank/DDBJ whole genome shotgun (WGS) entry which is preliminary data.</text>
</comment>
<dbReference type="EMBL" id="JBBJCI010000082">
    <property type="protein sequence ID" value="KAK7249151.1"/>
    <property type="molecule type" value="Genomic_DNA"/>
</dbReference>
<feature type="compositionally biased region" description="Acidic residues" evidence="6">
    <location>
        <begin position="493"/>
        <end position="502"/>
    </location>
</feature>
<proteinExistence type="inferred from homology"/>
<feature type="domain" description="CobW C-terminal" evidence="7">
    <location>
        <begin position="281"/>
        <end position="454"/>
    </location>
</feature>
<evidence type="ECO:0000256" key="1">
    <source>
        <dbReference type="ARBA" id="ARBA00022741"/>
    </source>
</evidence>
<dbReference type="GO" id="GO:0008168">
    <property type="term" value="F:methyltransferase activity"/>
    <property type="evidence" value="ECO:0007669"/>
    <property type="project" value="UniProtKB-KW"/>
</dbReference>
<evidence type="ECO:0000313" key="9">
    <source>
        <dbReference type="Proteomes" id="UP001363151"/>
    </source>
</evidence>
<dbReference type="InterPro" id="IPR051927">
    <property type="entry name" value="Zn_Chap_cDPG_Synth"/>
</dbReference>
<evidence type="ECO:0000313" key="8">
    <source>
        <dbReference type="EMBL" id="KAK7249151.1"/>
    </source>
</evidence>
<feature type="region of interest" description="Disordered" evidence="6">
    <location>
        <begin position="470"/>
        <end position="502"/>
    </location>
</feature>
<feature type="compositionally biased region" description="Acidic residues" evidence="6">
    <location>
        <begin position="475"/>
        <end position="485"/>
    </location>
</feature>
<dbReference type="InterPro" id="IPR011629">
    <property type="entry name" value="CobW-like_C"/>
</dbReference>
<dbReference type="Gene3D" id="3.40.50.300">
    <property type="entry name" value="P-loop containing nucleotide triphosphate hydrolases"/>
    <property type="match status" value="1"/>
</dbReference>
<dbReference type="SUPFAM" id="SSF90002">
    <property type="entry name" value="Hypothetical protein YjiA, C-terminal domain"/>
    <property type="match status" value="1"/>
</dbReference>
<dbReference type="PANTHER" id="PTHR43603">
    <property type="entry name" value="COBW DOMAIN-CONTAINING PROTEIN DDB_G0274527"/>
    <property type="match status" value="1"/>
</dbReference>
<keyword evidence="1" id="KW-0547">Nucleotide-binding</keyword>
<evidence type="ECO:0000256" key="6">
    <source>
        <dbReference type="SAM" id="MobiDB-lite"/>
    </source>
</evidence>
<accession>A0ABR1G7L9</accession>
<sequence length="502" mass="54185">MELARDDRLPVTVLSGFLGAGKTTLLKHILTNRERVRVAVLVNDVGAVNLDEKLIKESRLVRADEALVELTNGCICCTRRDDLLREVRELAALKDEADATKRRFDVLVVESTGVSDPANVADAFADDAELGALARLDAMVTVVDAASFAENFGSVATLGGGDHAGHGHGPDDDCDAGGLGENVVDLLVSQVEFADVVLLNKADLAGAGRLAAAETAVRRLNPRARVLATTQSDAPVADLLLTGRFDAEATGESSGWLASLRAGGDGVAESKADTSLSGIGFQNFVYKRRTPFHPGRLHDFLSSHFVFYELSYADDDDDDDDAAAPATAAQDAATLEARRARAVAKARRFGTILRSKGFVWLATRNDHVGEWSQAGCVGRLGTEAKWYCTAPPEAWPEDADERAAILLDYPDEERDVDPEDLDPVEAVGDRRQEIVFIGIDLRKDALEAALDACLLTTREWMKQQAWQRRALGGADEPDPLADADPFDAWPDFDREDAMDEGA</sequence>
<keyword evidence="9" id="KW-1185">Reference proteome</keyword>
<dbReference type="Gene3D" id="3.30.1220.10">
    <property type="entry name" value="CobW-like, C-terminal domain"/>
    <property type="match status" value="1"/>
</dbReference>
<evidence type="ECO:0000256" key="5">
    <source>
        <dbReference type="ARBA" id="ARBA00049117"/>
    </source>
</evidence>
<dbReference type="InterPro" id="IPR036627">
    <property type="entry name" value="CobW-likC_sf"/>
</dbReference>
<protein>
    <submittedName>
        <fullName evidence="8">Pectin methyltransferase</fullName>
    </submittedName>
</protein>
<dbReference type="PANTHER" id="PTHR43603:SF1">
    <property type="entry name" value="ZINC-REGULATED GTPASE METALLOPROTEIN ACTIVATOR 1"/>
    <property type="match status" value="1"/>
</dbReference>